<name>C7BJI3_PHOAA</name>
<organism evidence="2 3">
    <name type="scientific">Photorhabdus asymbiotica subsp. asymbiotica (strain ATCC 43949 / 3105-77)</name>
    <name type="common">Xenorhabdus luminescens (strain 2)</name>
    <dbReference type="NCBI Taxonomy" id="553480"/>
    <lineage>
        <taxon>Bacteria</taxon>
        <taxon>Pseudomonadati</taxon>
        <taxon>Pseudomonadota</taxon>
        <taxon>Gammaproteobacteria</taxon>
        <taxon>Enterobacterales</taxon>
        <taxon>Morganellaceae</taxon>
        <taxon>Photorhabdus</taxon>
    </lineage>
</organism>
<accession>C7BJI3</accession>
<reference evidence="2 3" key="1">
    <citation type="journal article" date="2009" name="BMC Genomics">
        <title>Comparative genomics of the emerging human pathogen Photorhabdus asymbiotica with the insect pathogen Photorhabdus luminescens.</title>
        <authorList>
            <person name="Wilkinson P."/>
            <person name="Waterfield N.R."/>
            <person name="Crossman L."/>
            <person name="Corton C."/>
            <person name="Sanchez-Contreras M."/>
            <person name="Vlisidou I."/>
            <person name="Barron A."/>
            <person name="Bignell A."/>
            <person name="Clark L."/>
            <person name="Ormond D."/>
            <person name="Mayho M."/>
            <person name="Bason N."/>
            <person name="Smith F."/>
            <person name="Simmonds M."/>
            <person name="Churcher C."/>
            <person name="Harris D."/>
            <person name="Thompson N.R."/>
            <person name="Quail M."/>
            <person name="Parkhill J."/>
            <person name="ffrench-Constant R.H."/>
        </authorList>
    </citation>
    <scope>NUCLEOTIDE SEQUENCE [LARGE SCALE GENOMIC DNA]</scope>
    <source>
        <strain evidence="3">ATCC 43949 / 3105-77</strain>
    </source>
</reference>
<feature type="transmembrane region" description="Helical" evidence="1">
    <location>
        <begin position="6"/>
        <end position="27"/>
    </location>
</feature>
<dbReference type="STRING" id="291112.PAU_03420"/>
<gene>
    <name evidence="2" type="ordered locus">PAU_03420</name>
</gene>
<dbReference type="EMBL" id="FM162591">
    <property type="protein sequence ID" value="CAQ85508.1"/>
    <property type="molecule type" value="Genomic_DNA"/>
</dbReference>
<evidence type="ECO:0000313" key="3">
    <source>
        <dbReference type="Proteomes" id="UP000002747"/>
    </source>
</evidence>
<dbReference type="AlphaFoldDB" id="C7BJI3"/>
<keyword evidence="1" id="KW-0812">Transmembrane</keyword>
<proteinExistence type="predicted"/>
<evidence type="ECO:0000313" key="2">
    <source>
        <dbReference type="EMBL" id="CAQ85508.1"/>
    </source>
</evidence>
<sequence length="66" mass="8047">MSLETDILFVIFQYYICKGCYVVVLYLKSEYVSEIQQHYLDKLKKDILNMCKMLCALYRFFAQNWQ</sequence>
<keyword evidence="1" id="KW-0472">Membrane</keyword>
<evidence type="ECO:0000256" key="1">
    <source>
        <dbReference type="SAM" id="Phobius"/>
    </source>
</evidence>
<dbReference type="KEGG" id="pay:PAU_03420"/>
<dbReference type="Proteomes" id="UP000002747">
    <property type="component" value="Chromosome"/>
</dbReference>
<protein>
    <submittedName>
        <fullName evidence="2">Uncharacterized protein</fullName>
    </submittedName>
</protein>
<keyword evidence="1" id="KW-1133">Transmembrane helix</keyword>